<dbReference type="GO" id="GO:0004848">
    <property type="term" value="F:ureidoglycolate hydrolase activity"/>
    <property type="evidence" value="ECO:0007669"/>
    <property type="project" value="InterPro"/>
</dbReference>
<keyword evidence="3" id="KW-0456">Lyase</keyword>
<reference evidence="7" key="5">
    <citation type="submission" date="2015-06" db="UniProtKB">
        <authorList>
            <consortium name="EnsemblFungi"/>
        </authorList>
    </citation>
    <scope>IDENTIFICATION</scope>
    <source>
        <strain evidence="7">ATCC 64411</strain>
    </source>
</reference>
<feature type="region of interest" description="Disordered" evidence="5">
    <location>
        <begin position="86"/>
        <end position="142"/>
    </location>
</feature>
<evidence type="ECO:0000256" key="3">
    <source>
        <dbReference type="ARBA" id="ARBA00023239"/>
    </source>
</evidence>
<comment type="subunit">
    <text evidence="1">Homodimer.</text>
</comment>
<dbReference type="InterPro" id="IPR011051">
    <property type="entry name" value="RmlC_Cupin_sf"/>
</dbReference>
<proteinExistence type="predicted"/>
<keyword evidence="2" id="KW-0659">Purine metabolism</keyword>
<dbReference type="CDD" id="cd20298">
    <property type="entry name" value="cupin_UAH"/>
    <property type="match status" value="1"/>
</dbReference>
<dbReference type="VEuPathDB" id="FungiDB:MAPG_05829"/>
<dbReference type="GO" id="GO:0006144">
    <property type="term" value="P:purine nucleobase metabolic process"/>
    <property type="evidence" value="ECO:0007669"/>
    <property type="project" value="UniProtKB-KW"/>
</dbReference>
<feature type="compositionally biased region" description="Acidic residues" evidence="5">
    <location>
        <begin position="99"/>
        <end position="129"/>
    </location>
</feature>
<dbReference type="OrthoDB" id="10266039at2759"/>
<dbReference type="Proteomes" id="UP000011715">
    <property type="component" value="Unassembled WGS sequence"/>
</dbReference>
<dbReference type="GO" id="GO:0050385">
    <property type="term" value="F:ureidoglycolate lyase activity"/>
    <property type="evidence" value="ECO:0007669"/>
    <property type="project" value="UniProtKB-EC"/>
</dbReference>
<gene>
    <name evidence="6" type="ORF">MAPG_05829</name>
</gene>
<evidence type="ECO:0000313" key="6">
    <source>
        <dbReference type="EMBL" id="KLU86820.1"/>
    </source>
</evidence>
<dbReference type="EnsemblFungi" id="MAPG_05829T0">
    <property type="protein sequence ID" value="MAPG_05829T0"/>
    <property type="gene ID" value="MAPG_05829"/>
</dbReference>
<dbReference type="EMBL" id="ADBL01001391">
    <property type="status" value="NOT_ANNOTATED_CDS"/>
    <property type="molecule type" value="Genomic_DNA"/>
</dbReference>
<evidence type="ECO:0000256" key="2">
    <source>
        <dbReference type="ARBA" id="ARBA00022631"/>
    </source>
</evidence>
<keyword evidence="8" id="KW-1185">Reference proteome</keyword>
<reference evidence="8" key="2">
    <citation type="submission" date="2010-05" db="EMBL/GenBank/DDBJ databases">
        <title>The genome sequence of Magnaporthe poae strain ATCC 64411.</title>
        <authorList>
            <person name="Ma L.-J."/>
            <person name="Dead R."/>
            <person name="Young S."/>
            <person name="Zeng Q."/>
            <person name="Koehrsen M."/>
            <person name="Alvarado L."/>
            <person name="Berlin A."/>
            <person name="Chapman S.B."/>
            <person name="Chen Z."/>
            <person name="Freedman E."/>
            <person name="Gellesch M."/>
            <person name="Goldberg J."/>
            <person name="Griggs A."/>
            <person name="Gujja S."/>
            <person name="Heilman E.R."/>
            <person name="Heiman D."/>
            <person name="Hepburn T."/>
            <person name="Howarth C."/>
            <person name="Jen D."/>
            <person name="Larson L."/>
            <person name="Mehta T."/>
            <person name="Neiman D."/>
            <person name="Pearson M."/>
            <person name="Roberts A."/>
            <person name="Saif S."/>
            <person name="Shea T."/>
            <person name="Shenoy N."/>
            <person name="Sisk P."/>
            <person name="Stolte C."/>
            <person name="Sykes S."/>
            <person name="Walk T."/>
            <person name="White J."/>
            <person name="Yandava C."/>
            <person name="Haas B."/>
            <person name="Nusbaum C."/>
            <person name="Birren B."/>
        </authorList>
    </citation>
    <scope>NUCLEOTIDE SEQUENCE [LARGE SCALE GENOMIC DNA]</scope>
    <source>
        <strain evidence="8">ATCC 64411 / 73-15</strain>
    </source>
</reference>
<comment type="catalytic activity">
    <reaction evidence="4">
        <text>(S)-ureidoglycolate = urea + glyoxylate</text>
        <dbReference type="Rhea" id="RHEA:11304"/>
        <dbReference type="ChEBI" id="CHEBI:16199"/>
        <dbReference type="ChEBI" id="CHEBI:36655"/>
        <dbReference type="ChEBI" id="CHEBI:57296"/>
        <dbReference type="EC" id="4.3.2.3"/>
    </reaction>
</comment>
<dbReference type="Gene3D" id="2.60.120.480">
    <property type="entry name" value="Ureidoglycolate hydrolase"/>
    <property type="match status" value="1"/>
</dbReference>
<dbReference type="PANTHER" id="PTHR21221">
    <property type="entry name" value="UREIDOGLYCOLATE HYDROLASE"/>
    <property type="match status" value="1"/>
</dbReference>
<dbReference type="InterPro" id="IPR047233">
    <property type="entry name" value="UAH_cupin"/>
</dbReference>
<dbReference type="Pfam" id="PF04115">
    <property type="entry name" value="Ureidogly_lyase"/>
    <property type="match status" value="1"/>
</dbReference>
<evidence type="ECO:0000256" key="5">
    <source>
        <dbReference type="SAM" id="MobiDB-lite"/>
    </source>
</evidence>
<dbReference type="InterPro" id="IPR024060">
    <property type="entry name" value="Ureidoglycolate_lyase_dom_sf"/>
</dbReference>
<dbReference type="GO" id="GO:0000256">
    <property type="term" value="P:allantoin catabolic process"/>
    <property type="evidence" value="ECO:0007669"/>
    <property type="project" value="InterPro"/>
</dbReference>
<dbReference type="InterPro" id="IPR007247">
    <property type="entry name" value="Ureidogly_lyase"/>
</dbReference>
<evidence type="ECO:0000256" key="4">
    <source>
        <dbReference type="ARBA" id="ARBA00047684"/>
    </source>
</evidence>
<sequence>MHPAAFATAVSQQQHLGIIPHAPIVANQGSAIKYQHPTHPLNFYPHAPSQVPGHAVMNMFSCAARNLQVEATVEADVEVRNIRQTSEVETRDSIVVELSDAENEKGEEEGEEEEEEEENARDAEADEDGASTADRASTEVRDVVEVATGKPVAESSPRRAACGVFPVLILERHPFTTQTFVPMSRDGADTRYLVIVAPSLAPGLPDVNLPVPIPPPNATGGPRLPGRGLPNLKQMRAFVATGSQAVTYAAGTWHAPMVALGAEGSVVDFFVVQYANGVPIEDCQEAVLLSPQTSAPGPAAEGGAPGQQMGVFVQVPLEYLATQRSDNRGTSKL</sequence>
<evidence type="ECO:0000313" key="7">
    <source>
        <dbReference type="EnsemblFungi" id="MAPG_05829T0"/>
    </source>
</evidence>
<dbReference type="PANTHER" id="PTHR21221:SF1">
    <property type="entry name" value="UREIDOGLYCOLATE LYASE"/>
    <property type="match status" value="1"/>
</dbReference>
<evidence type="ECO:0000313" key="8">
    <source>
        <dbReference type="Proteomes" id="UP000011715"/>
    </source>
</evidence>
<reference evidence="6" key="3">
    <citation type="submission" date="2011-03" db="EMBL/GenBank/DDBJ databases">
        <title>Annotation of Magnaporthe poae ATCC 64411.</title>
        <authorList>
            <person name="Ma L.-J."/>
            <person name="Dead R."/>
            <person name="Young S.K."/>
            <person name="Zeng Q."/>
            <person name="Gargeya S."/>
            <person name="Fitzgerald M."/>
            <person name="Haas B."/>
            <person name="Abouelleil A."/>
            <person name="Alvarado L."/>
            <person name="Arachchi H.M."/>
            <person name="Berlin A."/>
            <person name="Brown A."/>
            <person name="Chapman S.B."/>
            <person name="Chen Z."/>
            <person name="Dunbar C."/>
            <person name="Freedman E."/>
            <person name="Gearin G."/>
            <person name="Gellesch M."/>
            <person name="Goldberg J."/>
            <person name="Griggs A."/>
            <person name="Gujja S."/>
            <person name="Heiman D."/>
            <person name="Howarth C."/>
            <person name="Larson L."/>
            <person name="Lui A."/>
            <person name="MacDonald P.J.P."/>
            <person name="Mehta T."/>
            <person name="Montmayeur A."/>
            <person name="Murphy C."/>
            <person name="Neiman D."/>
            <person name="Pearson M."/>
            <person name="Priest M."/>
            <person name="Roberts A."/>
            <person name="Saif S."/>
            <person name="Shea T."/>
            <person name="Shenoy N."/>
            <person name="Sisk P."/>
            <person name="Stolte C."/>
            <person name="Sykes S."/>
            <person name="Yandava C."/>
            <person name="Wortman J."/>
            <person name="Nusbaum C."/>
            <person name="Birren B."/>
        </authorList>
    </citation>
    <scope>NUCLEOTIDE SEQUENCE</scope>
    <source>
        <strain evidence="6">ATCC 64411</strain>
    </source>
</reference>
<dbReference type="STRING" id="644358.A0A0C4E0F6"/>
<protein>
    <submittedName>
        <fullName evidence="6">Ureidoglycolate hydrolase</fullName>
    </submittedName>
</protein>
<reference evidence="7" key="4">
    <citation type="journal article" date="2015" name="G3 (Bethesda)">
        <title>Genome sequences of three phytopathogenic species of the Magnaporthaceae family of fungi.</title>
        <authorList>
            <person name="Okagaki L.H."/>
            <person name="Nunes C.C."/>
            <person name="Sailsbery J."/>
            <person name="Clay B."/>
            <person name="Brown D."/>
            <person name="John T."/>
            <person name="Oh Y."/>
            <person name="Young N."/>
            <person name="Fitzgerald M."/>
            <person name="Haas B.J."/>
            <person name="Zeng Q."/>
            <person name="Young S."/>
            <person name="Adiconis X."/>
            <person name="Fan L."/>
            <person name="Levin J.Z."/>
            <person name="Mitchell T.K."/>
            <person name="Okubara P.A."/>
            <person name="Farman M.L."/>
            <person name="Kohn L.M."/>
            <person name="Birren B."/>
            <person name="Ma L.-J."/>
            <person name="Dean R.A."/>
        </authorList>
    </citation>
    <scope>NUCLEOTIDE SEQUENCE</scope>
    <source>
        <strain evidence="7">ATCC 64411 / 73-15</strain>
    </source>
</reference>
<dbReference type="EMBL" id="GL876969">
    <property type="protein sequence ID" value="KLU86820.1"/>
    <property type="molecule type" value="Genomic_DNA"/>
</dbReference>
<accession>A0A0C4E0F6</accession>
<keyword evidence="6" id="KW-0378">Hydrolase</keyword>
<reference evidence="6" key="1">
    <citation type="submission" date="2010-05" db="EMBL/GenBank/DDBJ databases">
        <title>The Genome Sequence of Magnaporthe poae strain ATCC 64411.</title>
        <authorList>
            <consortium name="The Broad Institute Genome Sequencing Platform"/>
            <consortium name="Broad Institute Genome Sequencing Center for Infectious Disease"/>
            <person name="Ma L.-J."/>
            <person name="Dead R."/>
            <person name="Young S."/>
            <person name="Zeng Q."/>
            <person name="Koehrsen M."/>
            <person name="Alvarado L."/>
            <person name="Berlin A."/>
            <person name="Chapman S.B."/>
            <person name="Chen Z."/>
            <person name="Freedman E."/>
            <person name="Gellesch M."/>
            <person name="Goldberg J."/>
            <person name="Griggs A."/>
            <person name="Gujja S."/>
            <person name="Heilman E.R."/>
            <person name="Heiman D."/>
            <person name="Hepburn T."/>
            <person name="Howarth C."/>
            <person name="Jen D."/>
            <person name="Larson L."/>
            <person name="Mehta T."/>
            <person name="Neiman D."/>
            <person name="Pearson M."/>
            <person name="Roberts A."/>
            <person name="Saif S."/>
            <person name="Shea T."/>
            <person name="Shenoy N."/>
            <person name="Sisk P."/>
            <person name="Stolte C."/>
            <person name="Sykes S."/>
            <person name="Walk T."/>
            <person name="White J."/>
            <person name="Yandava C."/>
            <person name="Haas B."/>
            <person name="Nusbaum C."/>
            <person name="Birren B."/>
        </authorList>
    </citation>
    <scope>NUCLEOTIDE SEQUENCE</scope>
    <source>
        <strain evidence="6">ATCC 64411</strain>
    </source>
</reference>
<organism evidence="7 8">
    <name type="scientific">Magnaporthiopsis poae (strain ATCC 64411 / 73-15)</name>
    <name type="common">Kentucky bluegrass fungus</name>
    <name type="synonym">Magnaporthe poae</name>
    <dbReference type="NCBI Taxonomy" id="644358"/>
    <lineage>
        <taxon>Eukaryota</taxon>
        <taxon>Fungi</taxon>
        <taxon>Dikarya</taxon>
        <taxon>Ascomycota</taxon>
        <taxon>Pezizomycotina</taxon>
        <taxon>Sordariomycetes</taxon>
        <taxon>Sordariomycetidae</taxon>
        <taxon>Magnaporthales</taxon>
        <taxon>Magnaporthaceae</taxon>
        <taxon>Magnaporthiopsis</taxon>
    </lineage>
</organism>
<dbReference type="AlphaFoldDB" id="A0A0C4E0F6"/>
<dbReference type="eggNOG" id="ENOG502S1JQ">
    <property type="taxonomic scope" value="Eukaryota"/>
</dbReference>
<dbReference type="SUPFAM" id="SSF51182">
    <property type="entry name" value="RmlC-like cupins"/>
    <property type="match status" value="1"/>
</dbReference>
<name>A0A0C4E0F6_MAGP6</name>
<evidence type="ECO:0000256" key="1">
    <source>
        <dbReference type="ARBA" id="ARBA00011738"/>
    </source>
</evidence>